<feature type="compositionally biased region" description="Polar residues" evidence="3">
    <location>
        <begin position="51"/>
        <end position="60"/>
    </location>
</feature>
<reference evidence="4 5" key="1">
    <citation type="journal article" date="2015" name="Genome Announc.">
        <title>Expanding the biotechnology potential of lactobacilli through comparative genomics of 213 strains and associated genera.</title>
        <authorList>
            <person name="Sun Z."/>
            <person name="Harris H.M."/>
            <person name="McCann A."/>
            <person name="Guo C."/>
            <person name="Argimon S."/>
            <person name="Zhang W."/>
            <person name="Yang X."/>
            <person name="Jeffery I.B."/>
            <person name="Cooney J.C."/>
            <person name="Kagawa T.F."/>
            <person name="Liu W."/>
            <person name="Song Y."/>
            <person name="Salvetti E."/>
            <person name="Wrobel A."/>
            <person name="Rasinkangas P."/>
            <person name="Parkhill J."/>
            <person name="Rea M.C."/>
            <person name="O'Sullivan O."/>
            <person name="Ritari J."/>
            <person name="Douillard F.P."/>
            <person name="Paul Ross R."/>
            <person name="Yang R."/>
            <person name="Briner A.E."/>
            <person name="Felis G.E."/>
            <person name="de Vos W.M."/>
            <person name="Barrangou R."/>
            <person name="Klaenhammer T.R."/>
            <person name="Caufield P.W."/>
            <person name="Cui Y."/>
            <person name="Zhang H."/>
            <person name="O'Toole P.W."/>
        </authorList>
    </citation>
    <scope>NUCLEOTIDE SEQUENCE [LARGE SCALE GENOMIC DNA]</scope>
    <source>
        <strain evidence="4 5">DSM 17757</strain>
    </source>
</reference>
<dbReference type="Pfam" id="PF04203">
    <property type="entry name" value="Sortase"/>
    <property type="match status" value="1"/>
</dbReference>
<feature type="active site" description="Acyl-thioester intermediate" evidence="2">
    <location>
        <position position="224"/>
    </location>
</feature>
<feature type="region of interest" description="Disordered" evidence="3">
    <location>
        <begin position="39"/>
        <end position="89"/>
    </location>
</feature>
<feature type="compositionally biased region" description="Basic and acidic residues" evidence="3">
    <location>
        <begin position="39"/>
        <end position="50"/>
    </location>
</feature>
<dbReference type="EMBL" id="JQBR01000005">
    <property type="protein sequence ID" value="KRN66276.1"/>
    <property type="molecule type" value="Genomic_DNA"/>
</dbReference>
<dbReference type="InterPro" id="IPR023365">
    <property type="entry name" value="Sortase_dom-sf"/>
</dbReference>
<protein>
    <recommendedName>
        <fullName evidence="6">Sortase</fullName>
    </recommendedName>
</protein>
<gene>
    <name evidence="4" type="ORF">IV80_GL001526</name>
</gene>
<dbReference type="GO" id="GO:0016787">
    <property type="term" value="F:hydrolase activity"/>
    <property type="evidence" value="ECO:0007669"/>
    <property type="project" value="UniProtKB-KW"/>
</dbReference>
<organism evidence="4 5">
    <name type="scientific">Pediococcus cellicola</name>
    <dbReference type="NCBI Taxonomy" id="319652"/>
    <lineage>
        <taxon>Bacteria</taxon>
        <taxon>Bacillati</taxon>
        <taxon>Bacillota</taxon>
        <taxon>Bacilli</taxon>
        <taxon>Lactobacillales</taxon>
        <taxon>Lactobacillaceae</taxon>
        <taxon>Pediococcus</taxon>
    </lineage>
</organism>
<comment type="caution">
    <text evidence="4">The sequence shown here is derived from an EMBL/GenBank/DDBJ whole genome shotgun (WGS) entry which is preliminary data.</text>
</comment>
<keyword evidence="5" id="KW-1185">Reference proteome</keyword>
<proteinExistence type="predicted"/>
<dbReference type="InterPro" id="IPR005754">
    <property type="entry name" value="Sortase"/>
</dbReference>
<dbReference type="InterPro" id="IPR042002">
    <property type="entry name" value="Sortase_C"/>
</dbReference>
<dbReference type="AlphaFoldDB" id="A0A0R2IX27"/>
<dbReference type="Proteomes" id="UP000051568">
    <property type="component" value="Unassembled WGS sequence"/>
</dbReference>
<evidence type="ECO:0000313" key="4">
    <source>
        <dbReference type="EMBL" id="KRN66276.1"/>
    </source>
</evidence>
<dbReference type="OrthoDB" id="1648028at2"/>
<feature type="compositionally biased region" description="Basic and acidic residues" evidence="3">
    <location>
        <begin position="61"/>
        <end position="80"/>
    </location>
</feature>
<name>A0A0R2IX27_9LACO</name>
<evidence type="ECO:0000256" key="2">
    <source>
        <dbReference type="PIRSR" id="PIRSR605754-1"/>
    </source>
</evidence>
<keyword evidence="1" id="KW-0378">Hydrolase</keyword>
<feature type="active site" description="Proton donor/acceptor" evidence="2">
    <location>
        <position position="162"/>
    </location>
</feature>
<sequence length="241" mass="27270">MRRKLVVILMVLGILCIAVPVGFQQYKRWQAQDIIARSEKKARKDEHKNSENQVKATKASQNKDKHNSQNSNSDRKKDNGNENSAAQNIDPFVTQGVRRGIDDAFSRSITEVSGYLQIKKINVKLPFYLSASTRNLANGAGLIAGTDVPGQGKGHHSVVAGHRGYYGATMFLRVNQLTSGDQIFLRFRNHNYYYRVIEKKIIAPNNSTALQPIRDKELLTLFTCHPYPTNYQRLLIIAERI</sequence>
<dbReference type="Gene3D" id="2.40.260.10">
    <property type="entry name" value="Sortase"/>
    <property type="match status" value="1"/>
</dbReference>
<dbReference type="SUPFAM" id="SSF63817">
    <property type="entry name" value="Sortase"/>
    <property type="match status" value="1"/>
</dbReference>
<dbReference type="NCBIfam" id="TIGR01076">
    <property type="entry name" value="sortase_fam"/>
    <property type="match status" value="1"/>
</dbReference>
<dbReference type="RefSeq" id="WP_057751051.1">
    <property type="nucleotide sequence ID" value="NZ_BJVH01000005.1"/>
</dbReference>
<dbReference type="PATRIC" id="fig|319652.3.peg.1546"/>
<accession>A0A0R2IX27</accession>
<evidence type="ECO:0000256" key="3">
    <source>
        <dbReference type="SAM" id="MobiDB-lite"/>
    </source>
</evidence>
<dbReference type="CDD" id="cd05827">
    <property type="entry name" value="Sortase_C"/>
    <property type="match status" value="1"/>
</dbReference>
<dbReference type="STRING" id="319652.IV80_GL001526"/>
<evidence type="ECO:0000256" key="1">
    <source>
        <dbReference type="ARBA" id="ARBA00022801"/>
    </source>
</evidence>
<dbReference type="NCBIfam" id="NF033745">
    <property type="entry name" value="class_C_sortase"/>
    <property type="match status" value="1"/>
</dbReference>
<evidence type="ECO:0000313" key="5">
    <source>
        <dbReference type="Proteomes" id="UP000051568"/>
    </source>
</evidence>
<evidence type="ECO:0008006" key="6">
    <source>
        <dbReference type="Google" id="ProtNLM"/>
    </source>
</evidence>